<evidence type="ECO:0000256" key="1">
    <source>
        <dbReference type="SAM" id="Phobius"/>
    </source>
</evidence>
<organism evidence="2 3">
    <name type="scientific">Candidatus Criblamydia sequanensis CRIB-18</name>
    <dbReference type="NCBI Taxonomy" id="1437425"/>
    <lineage>
        <taxon>Bacteria</taxon>
        <taxon>Pseudomonadati</taxon>
        <taxon>Chlamydiota</taxon>
        <taxon>Chlamydiia</taxon>
        <taxon>Parachlamydiales</taxon>
        <taxon>Candidatus Criblamydiaceae</taxon>
        <taxon>Candidatus Criblamydia</taxon>
    </lineage>
</organism>
<keyword evidence="1" id="KW-0812">Transmembrane</keyword>
<feature type="transmembrane region" description="Helical" evidence="1">
    <location>
        <begin position="219"/>
        <end position="239"/>
    </location>
</feature>
<dbReference type="RefSeq" id="WP_041017433.1">
    <property type="nucleotide sequence ID" value="NZ_CCEJ010000004.1"/>
</dbReference>
<reference evidence="2" key="1">
    <citation type="submission" date="2013-12" db="EMBL/GenBank/DDBJ databases">
        <authorList>
            <person name="Linke B."/>
        </authorList>
    </citation>
    <scope>NUCLEOTIDE SEQUENCE [LARGE SCALE GENOMIC DNA]</scope>
    <source>
        <strain evidence="2">CRIB-18</strain>
    </source>
</reference>
<evidence type="ECO:0000313" key="2">
    <source>
        <dbReference type="EMBL" id="CDR33907.1"/>
    </source>
</evidence>
<comment type="caution">
    <text evidence="2">The sequence shown here is derived from an EMBL/GenBank/DDBJ whole genome shotgun (WGS) entry which is preliminary data.</text>
</comment>
<accession>A0A090CYU3</accession>
<name>A0A090CYU3_9BACT</name>
<evidence type="ECO:0000313" key="3">
    <source>
        <dbReference type="Proteomes" id="UP000031552"/>
    </source>
</evidence>
<dbReference type="Proteomes" id="UP000031552">
    <property type="component" value="Unassembled WGS sequence"/>
</dbReference>
<sequence length="272" mass="29874">MQYMNPTHGEPALFASYEVKPAPLPKRNFSTHFENYIQSSAKLAKQILEPKEYGADQDGRRMGHVHVNNYNFGTPFGLLSPAIQTVHHVHHYREGQYGRKEDEDKPSGGLRILVGLCSAIFGGFAIFHVGSALNHLDETGQEIAYNKKYSSDLSYVEATDLTGQAGPYVDNLKKIAEKRDSIFSRIKTNAVFKLVLTAALVAAAAFALIGAIFASYPFMGAGLLLGLAAGGVFLFKLGYGWNDKKDREDAQAIKQAVENIKGQGYLDTLVRN</sequence>
<keyword evidence="1" id="KW-0472">Membrane</keyword>
<gene>
    <name evidence="2" type="ORF">CSEC_1081</name>
</gene>
<protein>
    <submittedName>
        <fullName evidence="2">Conserved putative membrane protein</fullName>
    </submittedName>
</protein>
<keyword evidence="3" id="KW-1185">Reference proteome</keyword>
<feature type="transmembrane region" description="Helical" evidence="1">
    <location>
        <begin position="191"/>
        <end position="213"/>
    </location>
</feature>
<keyword evidence="1" id="KW-1133">Transmembrane helix</keyword>
<reference evidence="2" key="2">
    <citation type="submission" date="2014-09" db="EMBL/GenBank/DDBJ databases">
        <title>Criblamydia sequanensis harbors a mega-plasmid encoding arsenite resistance.</title>
        <authorList>
            <person name="Bertelli C."/>
            <person name="Goesmann A."/>
            <person name="Greub G."/>
        </authorList>
    </citation>
    <scope>NUCLEOTIDE SEQUENCE [LARGE SCALE GENOMIC DNA]</scope>
    <source>
        <strain evidence="2">CRIB-18</strain>
    </source>
</reference>
<dbReference type="AlphaFoldDB" id="A0A090CYU3"/>
<proteinExistence type="predicted"/>
<dbReference type="OrthoDB" id="9854923at2"/>
<dbReference type="eggNOG" id="ENOG503424R">
    <property type="taxonomic scope" value="Bacteria"/>
</dbReference>
<dbReference type="EMBL" id="CCEJ010000004">
    <property type="protein sequence ID" value="CDR33907.1"/>
    <property type="molecule type" value="Genomic_DNA"/>
</dbReference>